<feature type="signal peptide" evidence="7">
    <location>
        <begin position="1"/>
        <end position="24"/>
    </location>
</feature>
<evidence type="ECO:0000313" key="10">
    <source>
        <dbReference type="Proteomes" id="UP000557872"/>
    </source>
</evidence>
<feature type="domain" description="Sulfatase N-terminal" evidence="8">
    <location>
        <begin position="29"/>
        <end position="377"/>
    </location>
</feature>
<evidence type="ECO:0000256" key="3">
    <source>
        <dbReference type="ARBA" id="ARBA00022723"/>
    </source>
</evidence>
<dbReference type="GO" id="GO:0004423">
    <property type="term" value="F:iduronate-2-sulfatase activity"/>
    <property type="evidence" value="ECO:0007669"/>
    <property type="project" value="InterPro"/>
</dbReference>
<feature type="chain" id="PRO_5032475487" evidence="7">
    <location>
        <begin position="25"/>
        <end position="487"/>
    </location>
</feature>
<sequence length="487" mass="54708">MKKNVLFIKLLTLALLSSISTLKAGSKSPNILMFAIDDLRPELRCYGATHIHSPSIDKLADEGFLFNQTYCQVAVCGASRASLLSGSRPETAKVWDYYTPMRKRQPDVLSMPQHFKQHGYTTISLGKVYHAKNDDFPKGWSEQPWRPGGGHYQTQAAKDAMIEHPRQKGRMIGPATENGGRVPDNVYGDGKVADEAVARLEGFAKQPDQPFFLAVGFSKPHLPFVAPGKYWDLYDRKTIAVPSRENAKNSPKYAHSTWGELKSYADIDAKAVALDDDKTRELIHGYYASVSYTDRNVGHVLDALEKLGLKDNTIVILWGDHGWYLGDFGDWCKHTNEEIATRVPMIIRVPGKTRGQKTDALAEFVDIYPSLCELAGIPVPKHCQGHSFHPLFDNPGLKWKQAAFSQYHKRDGRRKLSLRGTSVRTQNWRYTEWVDRKTNKIDAVELYDLKNDPGATVSVHNHPENSPVLKQHAEFAKKSRTGVAPPE</sequence>
<organism evidence="9 10">
    <name type="scientific">Oceaniferula marina</name>
    <dbReference type="NCBI Taxonomy" id="2748318"/>
    <lineage>
        <taxon>Bacteria</taxon>
        <taxon>Pseudomonadati</taxon>
        <taxon>Verrucomicrobiota</taxon>
        <taxon>Verrucomicrobiia</taxon>
        <taxon>Verrucomicrobiales</taxon>
        <taxon>Verrucomicrobiaceae</taxon>
        <taxon>Oceaniferula</taxon>
    </lineage>
</organism>
<evidence type="ECO:0000256" key="5">
    <source>
        <dbReference type="ARBA" id="ARBA00022801"/>
    </source>
</evidence>
<dbReference type="PANTHER" id="PTHR45953">
    <property type="entry name" value="IDURONATE 2-SULFATASE"/>
    <property type="match status" value="1"/>
</dbReference>
<dbReference type="InterPro" id="IPR017850">
    <property type="entry name" value="Alkaline_phosphatase_core_sf"/>
</dbReference>
<comment type="similarity">
    <text evidence="2">Belongs to the sulfatase family.</text>
</comment>
<dbReference type="InterPro" id="IPR000917">
    <property type="entry name" value="Sulfatase_N"/>
</dbReference>
<evidence type="ECO:0000256" key="6">
    <source>
        <dbReference type="ARBA" id="ARBA00022837"/>
    </source>
</evidence>
<comment type="caution">
    <text evidence="9">The sequence shown here is derived from an EMBL/GenBank/DDBJ whole genome shotgun (WGS) entry which is preliminary data.</text>
</comment>
<name>A0A851GH67_9BACT</name>
<evidence type="ECO:0000256" key="2">
    <source>
        <dbReference type="ARBA" id="ARBA00008779"/>
    </source>
</evidence>
<comment type="cofactor">
    <cofactor evidence="1">
        <name>Ca(2+)</name>
        <dbReference type="ChEBI" id="CHEBI:29108"/>
    </cofactor>
</comment>
<keyword evidence="10" id="KW-1185">Reference proteome</keyword>
<dbReference type="PANTHER" id="PTHR45953:SF1">
    <property type="entry name" value="IDURONATE 2-SULFATASE"/>
    <property type="match status" value="1"/>
</dbReference>
<dbReference type="GO" id="GO:0046872">
    <property type="term" value="F:metal ion binding"/>
    <property type="evidence" value="ECO:0007669"/>
    <property type="project" value="UniProtKB-KW"/>
</dbReference>
<dbReference type="SUPFAM" id="SSF53649">
    <property type="entry name" value="Alkaline phosphatase-like"/>
    <property type="match status" value="1"/>
</dbReference>
<dbReference type="CDD" id="cd16030">
    <property type="entry name" value="iduronate-2-sulfatase"/>
    <property type="match status" value="1"/>
</dbReference>
<keyword evidence="6" id="KW-0106">Calcium</keyword>
<keyword evidence="5" id="KW-0378">Hydrolase</keyword>
<dbReference type="EMBL" id="JACBAZ010000004">
    <property type="protein sequence ID" value="NWK56539.1"/>
    <property type="molecule type" value="Genomic_DNA"/>
</dbReference>
<dbReference type="Pfam" id="PF00884">
    <property type="entry name" value="Sulfatase"/>
    <property type="match status" value="1"/>
</dbReference>
<keyword evidence="4 7" id="KW-0732">Signal</keyword>
<dbReference type="AlphaFoldDB" id="A0A851GH67"/>
<dbReference type="Gene3D" id="3.40.720.10">
    <property type="entry name" value="Alkaline Phosphatase, subunit A"/>
    <property type="match status" value="1"/>
</dbReference>
<evidence type="ECO:0000313" key="9">
    <source>
        <dbReference type="EMBL" id="NWK56539.1"/>
    </source>
</evidence>
<dbReference type="RefSeq" id="WP_178933306.1">
    <property type="nucleotide sequence ID" value="NZ_JACBAZ010000004.1"/>
</dbReference>
<dbReference type="Proteomes" id="UP000557872">
    <property type="component" value="Unassembled WGS sequence"/>
</dbReference>
<evidence type="ECO:0000256" key="1">
    <source>
        <dbReference type="ARBA" id="ARBA00001913"/>
    </source>
</evidence>
<protein>
    <submittedName>
        <fullName evidence="9">Sulfatase</fullName>
    </submittedName>
</protein>
<dbReference type="GO" id="GO:0005737">
    <property type="term" value="C:cytoplasm"/>
    <property type="evidence" value="ECO:0007669"/>
    <property type="project" value="TreeGrafter"/>
</dbReference>
<evidence type="ECO:0000256" key="7">
    <source>
        <dbReference type="SAM" id="SignalP"/>
    </source>
</evidence>
<reference evidence="9 10" key="1">
    <citation type="submission" date="2020-07" db="EMBL/GenBank/DDBJ databases">
        <title>Roseicoccus Jingziensis gen. nov., sp. nov., isolated from coastal seawater.</title>
        <authorList>
            <person name="Feng X."/>
        </authorList>
    </citation>
    <scope>NUCLEOTIDE SEQUENCE [LARGE SCALE GENOMIC DNA]</scope>
    <source>
        <strain evidence="9 10">N1E253</strain>
    </source>
</reference>
<proteinExistence type="inferred from homology"/>
<evidence type="ECO:0000256" key="4">
    <source>
        <dbReference type="ARBA" id="ARBA00022729"/>
    </source>
</evidence>
<accession>A0A851GH67</accession>
<evidence type="ECO:0000259" key="8">
    <source>
        <dbReference type="Pfam" id="PF00884"/>
    </source>
</evidence>
<gene>
    <name evidence="9" type="ORF">HW115_13035</name>
</gene>
<keyword evidence="3" id="KW-0479">Metal-binding</keyword>
<dbReference type="InterPro" id="IPR035874">
    <property type="entry name" value="IDS"/>
</dbReference>